<evidence type="ECO:0000256" key="2">
    <source>
        <dbReference type="ARBA" id="ARBA00023125"/>
    </source>
</evidence>
<comment type="caution">
    <text evidence="5">The sequence shown here is derived from an EMBL/GenBank/DDBJ whole genome shotgun (WGS) entry which is preliminary data.</text>
</comment>
<evidence type="ECO:0000256" key="3">
    <source>
        <dbReference type="ARBA" id="ARBA00023163"/>
    </source>
</evidence>
<evidence type="ECO:0000313" key="5">
    <source>
        <dbReference type="EMBL" id="MDQ8208372.1"/>
    </source>
</evidence>
<keyword evidence="2" id="KW-0238">DNA-binding</keyword>
<dbReference type="PROSITE" id="PS00041">
    <property type="entry name" value="HTH_ARAC_FAMILY_1"/>
    <property type="match status" value="1"/>
</dbReference>
<dbReference type="PANTHER" id="PTHR43280">
    <property type="entry name" value="ARAC-FAMILY TRANSCRIPTIONAL REGULATOR"/>
    <property type="match status" value="1"/>
</dbReference>
<keyword evidence="6" id="KW-1185">Reference proteome</keyword>
<reference evidence="5 6" key="1">
    <citation type="submission" date="2023-04" db="EMBL/GenBank/DDBJ databases">
        <title>A novel bacteria isolated from coastal sediment.</title>
        <authorList>
            <person name="Liu X.-J."/>
            <person name="Du Z.-J."/>
        </authorList>
    </citation>
    <scope>NUCLEOTIDE SEQUENCE [LARGE SCALE GENOMIC DNA]</scope>
    <source>
        <strain evidence="5 6">SDUM461003</strain>
    </source>
</reference>
<feature type="domain" description="HTH araC/xylS-type" evidence="4">
    <location>
        <begin position="185"/>
        <end position="284"/>
    </location>
</feature>
<dbReference type="PROSITE" id="PS01124">
    <property type="entry name" value="HTH_ARAC_FAMILY_2"/>
    <property type="match status" value="1"/>
</dbReference>
<dbReference type="InterPro" id="IPR018060">
    <property type="entry name" value="HTH_AraC"/>
</dbReference>
<proteinExistence type="predicted"/>
<organism evidence="5 6">
    <name type="scientific">Thalassobacterium maritimum</name>
    <dbReference type="NCBI Taxonomy" id="3041265"/>
    <lineage>
        <taxon>Bacteria</taxon>
        <taxon>Pseudomonadati</taxon>
        <taxon>Verrucomicrobiota</taxon>
        <taxon>Opitutia</taxon>
        <taxon>Puniceicoccales</taxon>
        <taxon>Coraliomargaritaceae</taxon>
        <taxon>Thalassobacterium</taxon>
    </lineage>
</organism>
<dbReference type="Pfam" id="PF12833">
    <property type="entry name" value="HTH_18"/>
    <property type="match status" value="1"/>
</dbReference>
<sequence length="293" mass="33240">MLPHEAKIELLAASQYGLKTTTFEKECVDFHWHFHPEVELVWIESGEGLLHAGQALFPYQAGQLVLVGANLPHAYGSAPSQRKGAKWTTLHFRPSVWGNEFWRLPENNRIFDLLERAGCGYLYSNKTAAQAAEFLVHIQNPKPGDMPLARLLNLLDLLARDESGRKLNPQSVSGGKVELQDTRLQLVLRKLEQTSHEPGLTQAEAAQWIKMSPPAFCRYFKRLTGRKFQHHLNELRISRACASLLGTEKSITEIAYDSGFNNLSNFNRRFKEFTQHTPRSYRQTQGGLISSKT</sequence>
<dbReference type="Proteomes" id="UP001225316">
    <property type="component" value="Unassembled WGS sequence"/>
</dbReference>
<dbReference type="SUPFAM" id="SSF51215">
    <property type="entry name" value="Regulatory protein AraC"/>
    <property type="match status" value="1"/>
</dbReference>
<dbReference type="PANTHER" id="PTHR43280:SF27">
    <property type="entry name" value="TRANSCRIPTIONAL REGULATOR MTLR"/>
    <property type="match status" value="1"/>
</dbReference>
<dbReference type="EMBL" id="JARXHW010000029">
    <property type="protein sequence ID" value="MDQ8208372.1"/>
    <property type="molecule type" value="Genomic_DNA"/>
</dbReference>
<dbReference type="InterPro" id="IPR014710">
    <property type="entry name" value="RmlC-like_jellyroll"/>
</dbReference>
<dbReference type="Gene3D" id="1.10.10.60">
    <property type="entry name" value="Homeodomain-like"/>
    <property type="match status" value="2"/>
</dbReference>
<accession>A0ABU1AZH4</accession>
<dbReference type="InterPro" id="IPR018062">
    <property type="entry name" value="HTH_AraC-typ_CS"/>
</dbReference>
<dbReference type="SUPFAM" id="SSF46689">
    <property type="entry name" value="Homeodomain-like"/>
    <property type="match status" value="1"/>
</dbReference>
<dbReference type="InterPro" id="IPR009057">
    <property type="entry name" value="Homeodomain-like_sf"/>
</dbReference>
<evidence type="ECO:0000256" key="1">
    <source>
        <dbReference type="ARBA" id="ARBA00023015"/>
    </source>
</evidence>
<evidence type="ECO:0000259" key="4">
    <source>
        <dbReference type="PROSITE" id="PS01124"/>
    </source>
</evidence>
<dbReference type="Gene3D" id="2.60.120.10">
    <property type="entry name" value="Jelly Rolls"/>
    <property type="match status" value="1"/>
</dbReference>
<dbReference type="SMART" id="SM00342">
    <property type="entry name" value="HTH_ARAC"/>
    <property type="match status" value="1"/>
</dbReference>
<protein>
    <submittedName>
        <fullName evidence="5">AraC family transcriptional regulator</fullName>
    </submittedName>
</protein>
<gene>
    <name evidence="5" type="ORF">QEH52_12680</name>
</gene>
<keyword evidence="1" id="KW-0805">Transcription regulation</keyword>
<dbReference type="Pfam" id="PF02311">
    <property type="entry name" value="AraC_binding"/>
    <property type="match status" value="1"/>
</dbReference>
<dbReference type="InterPro" id="IPR037923">
    <property type="entry name" value="HTH-like"/>
</dbReference>
<name>A0ABU1AZH4_9BACT</name>
<keyword evidence="3" id="KW-0804">Transcription</keyword>
<dbReference type="InterPro" id="IPR003313">
    <property type="entry name" value="AraC-bd"/>
</dbReference>
<evidence type="ECO:0000313" key="6">
    <source>
        <dbReference type="Proteomes" id="UP001225316"/>
    </source>
</evidence>
<dbReference type="RefSeq" id="WP_308950923.1">
    <property type="nucleotide sequence ID" value="NZ_JARXHW010000029.1"/>
</dbReference>